<protein>
    <submittedName>
        <fullName evidence="1">Uncharacterized protein</fullName>
    </submittedName>
</protein>
<dbReference type="Proteomes" id="UP001497444">
    <property type="component" value="Chromosome 13"/>
</dbReference>
<reference evidence="1" key="1">
    <citation type="submission" date="2024-02" db="EMBL/GenBank/DDBJ databases">
        <authorList>
            <consortium name="ELIXIR-Norway"/>
            <consortium name="Elixir Norway"/>
        </authorList>
    </citation>
    <scope>NUCLEOTIDE SEQUENCE</scope>
</reference>
<evidence type="ECO:0000313" key="2">
    <source>
        <dbReference type="Proteomes" id="UP001497444"/>
    </source>
</evidence>
<proteinExistence type="predicted"/>
<dbReference type="EMBL" id="OZ020108">
    <property type="protein sequence ID" value="CAK9261052.1"/>
    <property type="molecule type" value="Genomic_DNA"/>
</dbReference>
<accession>A0ABP0W2P2</accession>
<gene>
    <name evidence="1" type="ORF">CSSPJE1EN1_LOCUS6530</name>
</gene>
<organism evidence="1 2">
    <name type="scientific">Sphagnum jensenii</name>
    <dbReference type="NCBI Taxonomy" id="128206"/>
    <lineage>
        <taxon>Eukaryota</taxon>
        <taxon>Viridiplantae</taxon>
        <taxon>Streptophyta</taxon>
        <taxon>Embryophyta</taxon>
        <taxon>Bryophyta</taxon>
        <taxon>Sphagnophytina</taxon>
        <taxon>Sphagnopsida</taxon>
        <taxon>Sphagnales</taxon>
        <taxon>Sphagnaceae</taxon>
        <taxon>Sphagnum</taxon>
    </lineage>
</organism>
<keyword evidence="2" id="KW-1185">Reference proteome</keyword>
<name>A0ABP0W2P2_9BRYO</name>
<sequence length="641" mass="69157">MSDSLEFKSRKDLKELCKQFGIRTAGVKHEDLVHVLRTKLHAKDEVTTCRSPRSPSLRGIRNGLSMKDDQLISRIDNRSKSGRKTPRKKLSLSSFERTPGPTVLRSNGNSARLFAHGSDFLAEEENGDAFSSADMDSLCSLADLPSECCYFDDMIPAYPFEIAAEEFEHDTSMSSETQNFLEEDHQFGHDIASSKTHVPISNSSCAVASDLLDSLQTAFSDELLSLYTTAPDEELSLFAIPDWVTSTSVVDDPPLLDWEKKLDSDFVAAKGPHISEGNHLGEEAPMIGPAESLGGGGGPPDCGGAAGTVTEEHNAAAEFESTLEQHNAVMSVASSSPAARELGEDSEAQCLPTSSRSSTEDFTFDSLGFREEEYVTSDEPFSELSLLPATVTDLVDSILLVEAEEGHHHLPTTESLVDHGLLLVKELQVEEHTDDHTLQPVGLLGTLDDHHTASQVQQQLVKTDSTTQQVQQGDEGIDFTKRSAAAGDHNAPADAFLQPIDNGLQEAKFVEEEALGSAAADHNTPADTLSPQPIDNCLEAKSVEKEALGSAAADHNTSADTLNLQPLDNSLEAKSVENEALVSDDMAANSLPMSISEHTVGDTTKGHNTAVEIRRETSLGKVGFPLSVILWCAWLCSSCRN</sequence>
<evidence type="ECO:0000313" key="1">
    <source>
        <dbReference type="EMBL" id="CAK9261052.1"/>
    </source>
</evidence>